<reference evidence="1" key="1">
    <citation type="submission" date="2024-02" db="EMBL/GenBank/DDBJ databases">
        <authorList>
            <consortium name="ELIXIR-Norway"/>
            <consortium name="Elixir Norway"/>
        </authorList>
    </citation>
    <scope>NUCLEOTIDE SEQUENCE</scope>
</reference>
<organism evidence="1 2">
    <name type="scientific">Sphagnum troendelagicum</name>
    <dbReference type="NCBI Taxonomy" id="128251"/>
    <lineage>
        <taxon>Eukaryota</taxon>
        <taxon>Viridiplantae</taxon>
        <taxon>Streptophyta</taxon>
        <taxon>Embryophyta</taxon>
        <taxon>Bryophyta</taxon>
        <taxon>Sphagnophytina</taxon>
        <taxon>Sphagnopsida</taxon>
        <taxon>Sphagnales</taxon>
        <taxon>Sphagnaceae</taxon>
        <taxon>Sphagnum</taxon>
    </lineage>
</organism>
<name>A0ABP0UT56_9BRYO</name>
<accession>A0ABP0UT56</accession>
<protein>
    <submittedName>
        <fullName evidence="1">Uncharacterized protein</fullName>
    </submittedName>
</protein>
<evidence type="ECO:0000313" key="1">
    <source>
        <dbReference type="EMBL" id="CAK9229304.1"/>
    </source>
</evidence>
<keyword evidence="2" id="KW-1185">Reference proteome</keyword>
<evidence type="ECO:0000313" key="2">
    <source>
        <dbReference type="Proteomes" id="UP001497512"/>
    </source>
</evidence>
<dbReference type="EMBL" id="OZ019898">
    <property type="protein sequence ID" value="CAK9229304.1"/>
    <property type="molecule type" value="Genomic_DNA"/>
</dbReference>
<gene>
    <name evidence="1" type="ORF">CSSPTR1EN2_LOCUS19666</name>
</gene>
<dbReference type="Proteomes" id="UP001497512">
    <property type="component" value="Chromosome 6"/>
</dbReference>
<proteinExistence type="predicted"/>
<sequence>MHHGAREGPEKELENTDSRALIRHSHWFEKERERRRFYAPPLPIPLWNRHARERRRFYASPPPILPWNRHARDELLHM</sequence>